<feature type="transmembrane region" description="Helical" evidence="1">
    <location>
        <begin position="91"/>
        <end position="112"/>
    </location>
</feature>
<sequence length="115" mass="12851">MDKNRWLYLTGALLYVDFTALVILGLLLKFAIPTGPRAGGSPPSFLGVTRHSWADVHGTLGILFVALVVIHIALNWTWVVNSSKRYFQDKWAQALLILSAVWVPVLFVGWIASRF</sequence>
<reference evidence="3" key="1">
    <citation type="journal article" date="2020" name="mSystems">
        <title>Genome- and Community-Level Interaction Insights into Carbon Utilization and Element Cycling Functions of Hydrothermarchaeota in Hydrothermal Sediment.</title>
        <authorList>
            <person name="Zhou Z."/>
            <person name="Liu Y."/>
            <person name="Xu W."/>
            <person name="Pan J."/>
            <person name="Luo Z.H."/>
            <person name="Li M."/>
        </authorList>
    </citation>
    <scope>NUCLEOTIDE SEQUENCE [LARGE SCALE GENOMIC DNA]</scope>
    <source>
        <strain evidence="3">SpSt-456</strain>
    </source>
</reference>
<keyword evidence="1" id="KW-1133">Transmembrane helix</keyword>
<gene>
    <name evidence="3" type="ORF">ENS06_11045</name>
</gene>
<dbReference type="AlphaFoldDB" id="A0A832EJT0"/>
<evidence type="ECO:0000256" key="1">
    <source>
        <dbReference type="SAM" id="Phobius"/>
    </source>
</evidence>
<accession>A0A832EJT0</accession>
<feature type="transmembrane region" description="Helical" evidence="1">
    <location>
        <begin position="6"/>
        <end position="28"/>
    </location>
</feature>
<dbReference type="Pfam" id="PF14358">
    <property type="entry name" value="DUF4405"/>
    <property type="match status" value="1"/>
</dbReference>
<dbReference type="InterPro" id="IPR025517">
    <property type="entry name" value="DUF4405"/>
</dbReference>
<comment type="caution">
    <text evidence="3">The sequence shown here is derived from an EMBL/GenBank/DDBJ whole genome shotgun (WGS) entry which is preliminary data.</text>
</comment>
<name>A0A832EJT0_9BACT</name>
<organism evidence="3">
    <name type="scientific">Desulfacinum infernum</name>
    <dbReference type="NCBI Taxonomy" id="35837"/>
    <lineage>
        <taxon>Bacteria</taxon>
        <taxon>Pseudomonadati</taxon>
        <taxon>Thermodesulfobacteriota</taxon>
        <taxon>Syntrophobacteria</taxon>
        <taxon>Syntrophobacterales</taxon>
        <taxon>Syntrophobacteraceae</taxon>
        <taxon>Desulfacinum</taxon>
    </lineage>
</organism>
<keyword evidence="1" id="KW-0812">Transmembrane</keyword>
<feature type="transmembrane region" description="Helical" evidence="1">
    <location>
        <begin position="60"/>
        <end position="79"/>
    </location>
</feature>
<feature type="domain" description="Flavinylation-associated cytochrome" evidence="2">
    <location>
        <begin position="11"/>
        <end position="76"/>
    </location>
</feature>
<dbReference type="EMBL" id="DSTK01000034">
    <property type="protein sequence ID" value="HFK97839.1"/>
    <property type="molecule type" value="Genomic_DNA"/>
</dbReference>
<evidence type="ECO:0000259" key="2">
    <source>
        <dbReference type="Pfam" id="PF14358"/>
    </source>
</evidence>
<keyword evidence="1" id="KW-0472">Membrane</keyword>
<evidence type="ECO:0000313" key="3">
    <source>
        <dbReference type="EMBL" id="HFK97839.1"/>
    </source>
</evidence>
<protein>
    <submittedName>
        <fullName evidence="3">DUF4405 domain-containing protein</fullName>
    </submittedName>
</protein>
<proteinExistence type="predicted"/>